<dbReference type="SUPFAM" id="SSF82784">
    <property type="entry name" value="OsmC-like"/>
    <property type="match status" value="1"/>
</dbReference>
<reference evidence="2" key="1">
    <citation type="submission" date="2013-11" db="EMBL/GenBank/DDBJ databases">
        <authorList>
            <person name="Hoang H.T."/>
            <person name="Killian M.L."/>
            <person name="Madson D.M."/>
            <person name="Arruda P.H.E."/>
            <person name="Sun D."/>
            <person name="Schwartz K.J."/>
            <person name="Yoon K."/>
        </authorList>
    </citation>
    <scope>NUCLEOTIDE SEQUENCE [LARGE SCALE GENOMIC DNA]</scope>
    <source>
        <strain evidence="2">CDK2</strain>
    </source>
</reference>
<dbReference type="Gene3D" id="3.30.300.20">
    <property type="match status" value="1"/>
</dbReference>
<protein>
    <recommendedName>
        <fullName evidence="3">OsmC-like protein</fullName>
    </recommendedName>
</protein>
<sequence length="62" mass="6664">MNYATYRGEDVDDRAGLQGVEVSLSVETAGDADLDAWLSNVEDRCPVTDNVENETGVSVSLD</sequence>
<evidence type="ECO:0008006" key="3">
    <source>
        <dbReference type="Google" id="ProtNLM"/>
    </source>
</evidence>
<dbReference type="PATRIC" id="fig|699431.3.peg.787"/>
<evidence type="ECO:0000313" key="2">
    <source>
        <dbReference type="Proteomes" id="UP000050535"/>
    </source>
</evidence>
<dbReference type="AlphaFoldDB" id="A0A0P7GN50"/>
<evidence type="ECO:0000313" key="1">
    <source>
        <dbReference type="EMBL" id="KPN30036.1"/>
    </source>
</evidence>
<dbReference type="Proteomes" id="UP000050535">
    <property type="component" value="Unassembled WGS sequence"/>
</dbReference>
<dbReference type="EMBL" id="LGUC01000001">
    <property type="protein sequence ID" value="KPN30036.1"/>
    <property type="molecule type" value="Genomic_DNA"/>
</dbReference>
<accession>A0A0P7GN50</accession>
<dbReference type="STRING" id="699431.SY89_00758"/>
<organism evidence="1 2">
    <name type="scientific">Halolamina pelagica</name>
    <dbReference type="NCBI Taxonomy" id="699431"/>
    <lineage>
        <taxon>Archaea</taxon>
        <taxon>Methanobacteriati</taxon>
        <taxon>Methanobacteriota</taxon>
        <taxon>Stenosarchaea group</taxon>
        <taxon>Halobacteria</taxon>
        <taxon>Halobacteriales</taxon>
        <taxon>Haloferacaceae</taxon>
    </lineage>
</organism>
<keyword evidence="2" id="KW-1185">Reference proteome</keyword>
<comment type="caution">
    <text evidence="1">The sequence shown here is derived from an EMBL/GenBank/DDBJ whole genome shotgun (WGS) entry which is preliminary data.</text>
</comment>
<dbReference type="RefSeq" id="WP_239685501.1">
    <property type="nucleotide sequence ID" value="NZ_LGUC01000001.1"/>
</dbReference>
<name>A0A0P7GN50_9EURY</name>
<dbReference type="InterPro" id="IPR015946">
    <property type="entry name" value="KH_dom-like_a/b"/>
</dbReference>
<proteinExistence type="predicted"/>
<gene>
    <name evidence="1" type="ORF">SY89_00758</name>
</gene>
<dbReference type="InterPro" id="IPR036102">
    <property type="entry name" value="OsmC/Ohrsf"/>
</dbReference>